<evidence type="ECO:0000256" key="12">
    <source>
        <dbReference type="ARBA" id="ARBA00023008"/>
    </source>
</evidence>
<dbReference type="InterPro" id="IPR045087">
    <property type="entry name" value="Cu-oxidase_fam"/>
</dbReference>
<dbReference type="GO" id="GO:0052716">
    <property type="term" value="F:hydroquinone:oxygen oxidoreductase activity"/>
    <property type="evidence" value="ECO:0007669"/>
    <property type="project" value="UniProtKB-EC"/>
</dbReference>
<dbReference type="PROSITE" id="PS00079">
    <property type="entry name" value="MULTICOPPER_OXIDASE1"/>
    <property type="match status" value="1"/>
</dbReference>
<evidence type="ECO:0000313" key="17">
    <source>
        <dbReference type="Proteomes" id="UP001231189"/>
    </source>
</evidence>
<sequence length="425" mass="46458">MHAGEWWHKDLTEVDKVYLNSNDNDPAAATINGKLGDLSNCSGKAEESYVLEVEPGKTYLLRLVNAALYSEYYFKVAGHSFTVVASDANYLRPFSTDVVAVAPGETMDVLMVADAPPCRTYHMVALAIEAPEPDPQLPLYISRGLVRYKNIDVQCGSNQGAVMPEMPDHHDTTTTFHFHGNLTGAAPGHPLLPQVRGPVDEHLYIALGQGSVCRGNRTSCKRGGSSESMLVAYMNNVSFHLPDNLALLEARYRGDAPLSTVEELPSRPPRPFNYTDPAPIPVAPGGKGEAIEPTRKATTARRFRYNATVEVVFQSTAMMQSDSNPMHLHGHDFFVLAQGHGNYDAASDARSYNLLDPPVKNTVHVPRLGWAAIRFVADNPGSWFLHCHFEYHIAPGMATVLVVDNGPTPETTLPPPPTHLPNCPN</sequence>
<evidence type="ECO:0000256" key="4">
    <source>
        <dbReference type="ARBA" id="ARBA00004271"/>
    </source>
</evidence>
<protein>
    <recommendedName>
        <fullName evidence="6">laccase</fullName>
        <ecNumber evidence="6">1.10.3.2</ecNumber>
    </recommendedName>
</protein>
<dbReference type="EC" id="1.10.3.2" evidence="6"/>
<dbReference type="GO" id="GO:0048046">
    <property type="term" value="C:apoplast"/>
    <property type="evidence" value="ECO:0007669"/>
    <property type="project" value="UniProtKB-SubCell"/>
</dbReference>
<keyword evidence="8" id="KW-0964">Secreted</keyword>
<dbReference type="CDD" id="cd13875">
    <property type="entry name" value="CuRO_2_LCC_plant"/>
    <property type="match status" value="1"/>
</dbReference>
<dbReference type="AlphaFoldDB" id="A0AAD8R3Q5"/>
<evidence type="ECO:0000256" key="6">
    <source>
        <dbReference type="ARBA" id="ARBA00012297"/>
    </source>
</evidence>
<keyword evidence="7" id="KW-0052">Apoplast</keyword>
<keyword evidence="9" id="KW-0479">Metal-binding</keyword>
<dbReference type="CDD" id="cd13897">
    <property type="entry name" value="CuRO_3_LCC_plant"/>
    <property type="match status" value="1"/>
</dbReference>
<dbReference type="PROSITE" id="PS00080">
    <property type="entry name" value="MULTICOPPER_OXIDASE2"/>
    <property type="match status" value="1"/>
</dbReference>
<evidence type="ECO:0000256" key="11">
    <source>
        <dbReference type="ARBA" id="ARBA00023002"/>
    </source>
</evidence>
<dbReference type="InterPro" id="IPR034289">
    <property type="entry name" value="CuRO_3_LCC"/>
</dbReference>
<evidence type="ECO:0000256" key="7">
    <source>
        <dbReference type="ARBA" id="ARBA00022523"/>
    </source>
</evidence>
<comment type="similarity">
    <text evidence="5">Belongs to the multicopper oxidase family.</text>
</comment>
<evidence type="ECO:0000259" key="15">
    <source>
        <dbReference type="Pfam" id="PF07731"/>
    </source>
</evidence>
<dbReference type="Pfam" id="PF07731">
    <property type="entry name" value="Cu-oxidase_2"/>
    <property type="match status" value="1"/>
</dbReference>
<evidence type="ECO:0000313" key="16">
    <source>
        <dbReference type="EMBL" id="KAK1614370.1"/>
    </source>
</evidence>
<evidence type="ECO:0000256" key="3">
    <source>
        <dbReference type="ARBA" id="ARBA00002075"/>
    </source>
</evidence>
<dbReference type="InterPro" id="IPR002355">
    <property type="entry name" value="Cu_oxidase_Cu_BS"/>
</dbReference>
<keyword evidence="13" id="KW-0439">Lignin degradation</keyword>
<evidence type="ECO:0000256" key="2">
    <source>
        <dbReference type="ARBA" id="ARBA00001935"/>
    </source>
</evidence>
<comment type="cofactor">
    <cofactor evidence="2">
        <name>Cu cation</name>
        <dbReference type="ChEBI" id="CHEBI:23378"/>
    </cofactor>
</comment>
<name>A0AAD8R3Q5_LOLMU</name>
<accession>A0AAD8R3Q5</accession>
<gene>
    <name evidence="16" type="ORF">QYE76_019887</name>
</gene>
<keyword evidence="11" id="KW-0560">Oxidoreductase</keyword>
<evidence type="ECO:0000256" key="8">
    <source>
        <dbReference type="ARBA" id="ARBA00022525"/>
    </source>
</evidence>
<comment type="subcellular location">
    <subcellularLocation>
        <location evidence="4">Secreted</location>
        <location evidence="4">Extracellular space</location>
        <location evidence="4">Apoplast</location>
    </subcellularLocation>
</comment>
<dbReference type="GO" id="GO:0005507">
    <property type="term" value="F:copper ion binding"/>
    <property type="evidence" value="ECO:0007669"/>
    <property type="project" value="InterPro"/>
</dbReference>
<dbReference type="InterPro" id="IPR008972">
    <property type="entry name" value="Cupredoxin"/>
</dbReference>
<dbReference type="PANTHER" id="PTHR11709">
    <property type="entry name" value="MULTI-COPPER OXIDASE"/>
    <property type="match status" value="1"/>
</dbReference>
<comment type="caution">
    <text evidence="16">The sequence shown here is derived from an EMBL/GenBank/DDBJ whole genome shotgun (WGS) entry which is preliminary data.</text>
</comment>
<comment type="function">
    <text evidence="3">Lignin degradation and detoxification of lignin-derived products.</text>
</comment>
<keyword evidence="10" id="KW-0677">Repeat</keyword>
<evidence type="ECO:0000256" key="9">
    <source>
        <dbReference type="ARBA" id="ARBA00022723"/>
    </source>
</evidence>
<dbReference type="InterPro" id="IPR034285">
    <property type="entry name" value="CuRO_2_LCC"/>
</dbReference>
<dbReference type="Proteomes" id="UP001231189">
    <property type="component" value="Unassembled WGS sequence"/>
</dbReference>
<dbReference type="InterPro" id="IPR001117">
    <property type="entry name" value="Cu-oxidase_2nd"/>
</dbReference>
<dbReference type="Gene3D" id="2.60.40.420">
    <property type="entry name" value="Cupredoxins - blue copper proteins"/>
    <property type="match status" value="2"/>
</dbReference>
<reference evidence="16" key="1">
    <citation type="submission" date="2023-07" db="EMBL/GenBank/DDBJ databases">
        <title>A chromosome-level genome assembly of Lolium multiflorum.</title>
        <authorList>
            <person name="Chen Y."/>
            <person name="Copetti D."/>
            <person name="Kolliker R."/>
            <person name="Studer B."/>
        </authorList>
    </citation>
    <scope>NUCLEOTIDE SEQUENCE</scope>
    <source>
        <strain evidence="16">02402/16</strain>
        <tissue evidence="16">Leaf</tissue>
    </source>
</reference>
<evidence type="ECO:0000256" key="1">
    <source>
        <dbReference type="ARBA" id="ARBA00000349"/>
    </source>
</evidence>
<organism evidence="16 17">
    <name type="scientific">Lolium multiflorum</name>
    <name type="common">Italian ryegrass</name>
    <name type="synonym">Lolium perenne subsp. multiflorum</name>
    <dbReference type="NCBI Taxonomy" id="4521"/>
    <lineage>
        <taxon>Eukaryota</taxon>
        <taxon>Viridiplantae</taxon>
        <taxon>Streptophyta</taxon>
        <taxon>Embryophyta</taxon>
        <taxon>Tracheophyta</taxon>
        <taxon>Spermatophyta</taxon>
        <taxon>Magnoliopsida</taxon>
        <taxon>Liliopsida</taxon>
        <taxon>Poales</taxon>
        <taxon>Poaceae</taxon>
        <taxon>BOP clade</taxon>
        <taxon>Pooideae</taxon>
        <taxon>Poodae</taxon>
        <taxon>Poeae</taxon>
        <taxon>Poeae Chloroplast Group 2 (Poeae type)</taxon>
        <taxon>Loliodinae</taxon>
        <taxon>Loliinae</taxon>
        <taxon>Lolium</taxon>
    </lineage>
</organism>
<feature type="domain" description="Plastocyanin-like" evidence="14">
    <location>
        <begin position="3"/>
        <end position="125"/>
    </location>
</feature>
<evidence type="ECO:0000259" key="14">
    <source>
        <dbReference type="Pfam" id="PF00394"/>
    </source>
</evidence>
<keyword evidence="12" id="KW-0186">Copper</keyword>
<comment type="catalytic activity">
    <reaction evidence="1">
        <text>4 hydroquinone + O2 = 4 benzosemiquinone + 2 H2O</text>
        <dbReference type="Rhea" id="RHEA:11276"/>
        <dbReference type="ChEBI" id="CHEBI:15377"/>
        <dbReference type="ChEBI" id="CHEBI:15379"/>
        <dbReference type="ChEBI" id="CHEBI:17594"/>
        <dbReference type="ChEBI" id="CHEBI:17977"/>
        <dbReference type="EC" id="1.10.3.2"/>
    </reaction>
</comment>
<dbReference type="SUPFAM" id="SSF49503">
    <property type="entry name" value="Cupredoxins"/>
    <property type="match status" value="2"/>
</dbReference>
<dbReference type="EMBL" id="JAUUTY010000006">
    <property type="protein sequence ID" value="KAK1614370.1"/>
    <property type="molecule type" value="Genomic_DNA"/>
</dbReference>
<evidence type="ECO:0000256" key="13">
    <source>
        <dbReference type="ARBA" id="ARBA00023185"/>
    </source>
</evidence>
<dbReference type="GO" id="GO:0046274">
    <property type="term" value="P:lignin catabolic process"/>
    <property type="evidence" value="ECO:0007669"/>
    <property type="project" value="UniProtKB-KW"/>
</dbReference>
<dbReference type="Pfam" id="PF00394">
    <property type="entry name" value="Cu-oxidase"/>
    <property type="match status" value="1"/>
</dbReference>
<dbReference type="InterPro" id="IPR033138">
    <property type="entry name" value="Cu_oxidase_CS"/>
</dbReference>
<keyword evidence="17" id="KW-1185">Reference proteome</keyword>
<proteinExistence type="inferred from homology"/>
<feature type="domain" description="Plastocyanin-like" evidence="15">
    <location>
        <begin position="265"/>
        <end position="406"/>
    </location>
</feature>
<dbReference type="InterPro" id="IPR011706">
    <property type="entry name" value="Cu-oxidase_C"/>
</dbReference>
<dbReference type="PANTHER" id="PTHR11709:SF242">
    <property type="entry name" value="LACCASE"/>
    <property type="match status" value="1"/>
</dbReference>
<evidence type="ECO:0000256" key="10">
    <source>
        <dbReference type="ARBA" id="ARBA00022737"/>
    </source>
</evidence>
<evidence type="ECO:0000256" key="5">
    <source>
        <dbReference type="ARBA" id="ARBA00010609"/>
    </source>
</evidence>